<comment type="caution">
    <text evidence="1">The sequence shown here is derived from an EMBL/GenBank/DDBJ whole genome shotgun (WGS) entry which is preliminary data.</text>
</comment>
<gene>
    <name evidence="1" type="ORF">H8Z82_03720</name>
</gene>
<protein>
    <recommendedName>
        <fullName evidence="3">4-vinyl reductase 4VR domain-containing protein</fullName>
    </recommendedName>
</protein>
<name>A0ABR7IFJ9_9FIRM</name>
<dbReference type="RefSeq" id="WP_186994285.1">
    <property type="nucleotide sequence ID" value="NZ_JACOQG010000003.1"/>
</dbReference>
<organism evidence="1 2">
    <name type="scientific">Blautia difficilis</name>
    <dbReference type="NCBI Taxonomy" id="2763027"/>
    <lineage>
        <taxon>Bacteria</taxon>
        <taxon>Bacillati</taxon>
        <taxon>Bacillota</taxon>
        <taxon>Clostridia</taxon>
        <taxon>Lachnospirales</taxon>
        <taxon>Lachnospiraceae</taxon>
        <taxon>Blautia</taxon>
    </lineage>
</organism>
<accession>A0ABR7IFJ9</accession>
<sequence>MSKKLDPRIPKDSGSKSLTNYAALCSSWNHLVGYQEAMHWLSRYNASFSAACMQAYRILMPDYRERAQAMCEAAYQKLYYTMKQYGKPQMAQHNVHPFCRGSFVGALVGDSGDDALLMCGRVQDFGTYRAEKELDVCDWDIVGSELCRATTQSLEASSRAWSEELRAGTQLEFHMVEAKGCGDCHCRIVAESREKYPMPSHEQWECFGPIATEDQIKYTKEEDMVSESMVFREETNYTFANGTNMEDDSNSVAGLMRRSNAAAGYIFPTISYLLRQGKLDEKTVEHVFHCVCEAAGKTAFGEMTSIEGIRKWMGTPEAVKDGRVMGGYLEMFFQAMGLKYEVEAFNKEEVQYIVDRNNLTVYNPGMADAYVAYWYGMTKTLVNAQWSLWEIKDDTPADKLRIRIAKKIDKFC</sequence>
<keyword evidence="2" id="KW-1185">Reference proteome</keyword>
<evidence type="ECO:0008006" key="3">
    <source>
        <dbReference type="Google" id="ProtNLM"/>
    </source>
</evidence>
<proteinExistence type="predicted"/>
<reference evidence="1 2" key="1">
    <citation type="submission" date="2020-08" db="EMBL/GenBank/DDBJ databases">
        <title>Genome public.</title>
        <authorList>
            <person name="Liu C."/>
            <person name="Sun Q."/>
        </authorList>
    </citation>
    <scope>NUCLEOTIDE SEQUENCE [LARGE SCALE GENOMIC DNA]</scope>
    <source>
        <strain evidence="1 2">M29</strain>
    </source>
</reference>
<dbReference type="EMBL" id="JACOQG010000003">
    <property type="protein sequence ID" value="MBC5778780.1"/>
    <property type="molecule type" value="Genomic_DNA"/>
</dbReference>
<evidence type="ECO:0000313" key="1">
    <source>
        <dbReference type="EMBL" id="MBC5778780.1"/>
    </source>
</evidence>
<evidence type="ECO:0000313" key="2">
    <source>
        <dbReference type="Proteomes" id="UP000649826"/>
    </source>
</evidence>
<dbReference type="Proteomes" id="UP000649826">
    <property type="component" value="Unassembled WGS sequence"/>
</dbReference>